<evidence type="ECO:0008006" key="5">
    <source>
        <dbReference type="Google" id="ProtNLM"/>
    </source>
</evidence>
<dbReference type="Proteomes" id="UP000178417">
    <property type="component" value="Unassembled WGS sequence"/>
</dbReference>
<organism evidence="3 4">
    <name type="scientific">candidate division WOR-1 bacterium RIFOXYB2_FULL_37_13</name>
    <dbReference type="NCBI Taxonomy" id="1802579"/>
    <lineage>
        <taxon>Bacteria</taxon>
        <taxon>Bacillati</taxon>
        <taxon>Saganbacteria</taxon>
    </lineage>
</organism>
<dbReference type="GO" id="GO:0016491">
    <property type="term" value="F:oxidoreductase activity"/>
    <property type="evidence" value="ECO:0007669"/>
    <property type="project" value="UniProtKB-KW"/>
</dbReference>
<dbReference type="InterPro" id="IPR050259">
    <property type="entry name" value="SDR"/>
</dbReference>
<reference evidence="3 4" key="1">
    <citation type="journal article" date="2016" name="Nat. Commun.">
        <title>Thousands of microbial genomes shed light on interconnected biogeochemical processes in an aquifer system.</title>
        <authorList>
            <person name="Anantharaman K."/>
            <person name="Brown C.T."/>
            <person name="Hug L.A."/>
            <person name="Sharon I."/>
            <person name="Castelle C.J."/>
            <person name="Probst A.J."/>
            <person name="Thomas B.C."/>
            <person name="Singh A."/>
            <person name="Wilkins M.J."/>
            <person name="Karaoz U."/>
            <person name="Brodie E.L."/>
            <person name="Williams K.H."/>
            <person name="Hubbard S.S."/>
            <person name="Banfield J.F."/>
        </authorList>
    </citation>
    <scope>NUCLEOTIDE SEQUENCE [LARGE SCALE GENOMIC DNA]</scope>
</reference>
<dbReference type="STRING" id="1802579.A2310_07595"/>
<dbReference type="PANTHER" id="PTHR42879">
    <property type="entry name" value="3-OXOACYL-(ACYL-CARRIER-PROTEIN) REDUCTASE"/>
    <property type="match status" value="1"/>
</dbReference>
<dbReference type="SUPFAM" id="SSF51735">
    <property type="entry name" value="NAD(P)-binding Rossmann-fold domains"/>
    <property type="match status" value="1"/>
</dbReference>
<dbReference type="Pfam" id="PF13561">
    <property type="entry name" value="adh_short_C2"/>
    <property type="match status" value="1"/>
</dbReference>
<dbReference type="PANTHER" id="PTHR42879:SF6">
    <property type="entry name" value="NADPH-DEPENDENT REDUCTASE BACG"/>
    <property type="match status" value="1"/>
</dbReference>
<evidence type="ECO:0000256" key="2">
    <source>
        <dbReference type="ARBA" id="ARBA00023002"/>
    </source>
</evidence>
<evidence type="ECO:0000313" key="3">
    <source>
        <dbReference type="EMBL" id="OGC22611.1"/>
    </source>
</evidence>
<name>A0A1F4SQB7_UNCSA</name>
<dbReference type="InterPro" id="IPR036291">
    <property type="entry name" value="NAD(P)-bd_dom_sf"/>
</dbReference>
<dbReference type="InterPro" id="IPR002347">
    <property type="entry name" value="SDR_fam"/>
</dbReference>
<gene>
    <name evidence="3" type="ORF">A2310_07595</name>
</gene>
<evidence type="ECO:0000256" key="1">
    <source>
        <dbReference type="ARBA" id="ARBA00006484"/>
    </source>
</evidence>
<proteinExistence type="inferred from homology"/>
<dbReference type="FunFam" id="3.40.50.720:FF:000084">
    <property type="entry name" value="Short-chain dehydrogenase reductase"/>
    <property type="match status" value="1"/>
</dbReference>
<dbReference type="Gene3D" id="3.40.50.720">
    <property type="entry name" value="NAD(P)-binding Rossmann-like Domain"/>
    <property type="match status" value="1"/>
</dbReference>
<dbReference type="AlphaFoldDB" id="A0A1F4SQB7"/>
<comment type="caution">
    <text evidence="3">The sequence shown here is derived from an EMBL/GenBank/DDBJ whole genome shotgun (WGS) entry which is preliminary data.</text>
</comment>
<accession>A0A1F4SQB7</accession>
<evidence type="ECO:0000313" key="4">
    <source>
        <dbReference type="Proteomes" id="UP000178417"/>
    </source>
</evidence>
<dbReference type="EMBL" id="MEUB01000027">
    <property type="protein sequence ID" value="OGC22611.1"/>
    <property type="molecule type" value="Genomic_DNA"/>
</dbReference>
<comment type="similarity">
    <text evidence="1">Belongs to the short-chain dehydrogenases/reductases (SDR) family.</text>
</comment>
<dbReference type="PRINTS" id="PR00081">
    <property type="entry name" value="GDHRDH"/>
</dbReference>
<protein>
    <recommendedName>
        <fullName evidence="5">3-oxoacyl-ACP reductase</fullName>
    </recommendedName>
</protein>
<sequence>MNFGLKDKVAVIGGSSKGLGKGCAISLAKEGVHIVLCANGEQSLAETAHLIETLGVKVLPLEVDMSSKDDNEKIIKETIDTFGKIDILVNNSGGPLPGTFFDFSDKDWEKAFNDVLMYVVRLTRGVIPYMKKNKWGRIINITSLVVKEPAETLVLSNVFRTGVVSLAKTLSKELIKNNITINNICPGAFKTDRAIELMKVAAKEKGVTIEDIEKEAIKTMPLGRYQKPEELGALVAFLCSELASGITGTTIQIDGGISKGLF</sequence>
<dbReference type="PRINTS" id="PR00080">
    <property type="entry name" value="SDRFAMILY"/>
</dbReference>
<keyword evidence="2" id="KW-0560">Oxidoreductase</keyword>